<evidence type="ECO:0000313" key="8">
    <source>
        <dbReference type="Proteomes" id="UP000095591"/>
    </source>
</evidence>
<accession>A0A173S5U4</accession>
<evidence type="ECO:0000313" key="7">
    <source>
        <dbReference type="EMBL" id="WET65977.1"/>
    </source>
</evidence>
<evidence type="ECO:0000313" key="9">
    <source>
        <dbReference type="Proteomes" id="UP000315827"/>
    </source>
</evidence>
<gene>
    <name evidence="1" type="ORF">ERS852429_00900</name>
    <name evidence="6" type="ORF">FSA05_09515</name>
    <name evidence="4" type="ORF">GKD66_12175</name>
    <name evidence="5" type="ORF">GKD70_13090</name>
    <name evidence="7" type="ORF">P2T59_08315</name>
    <name evidence="2" type="ORF">PN599_06040</name>
    <name evidence="3" type="ORF">PN612_17160</name>
</gene>
<reference evidence="10 11" key="2">
    <citation type="journal article" date="2019" name="Nat. Med.">
        <title>A library of human gut bacterial isolates paired with longitudinal multiomics data enables mechanistic microbiome research.</title>
        <authorList>
            <person name="Poyet M."/>
            <person name="Groussin M."/>
            <person name="Gibbons S.M."/>
            <person name="Avila-Pacheco J."/>
            <person name="Jiang X."/>
            <person name="Kearney S.M."/>
            <person name="Perrotta A.R."/>
            <person name="Berdy B."/>
            <person name="Zhao S."/>
            <person name="Lieberman T.D."/>
            <person name="Swanson P.K."/>
            <person name="Smith M."/>
            <person name="Roesemann S."/>
            <person name="Alexander J.E."/>
            <person name="Rich S.A."/>
            <person name="Livny J."/>
            <person name="Vlamakis H."/>
            <person name="Clish C."/>
            <person name="Bullock K."/>
            <person name="Deik A."/>
            <person name="Scott J."/>
            <person name="Pierce K.A."/>
            <person name="Xavier R.J."/>
            <person name="Alm E.J."/>
        </authorList>
    </citation>
    <scope>NUCLEOTIDE SEQUENCE [LARGE SCALE GENOMIC DNA]</scope>
    <source>
        <strain evidence="5 11">BIOML-A20</strain>
        <strain evidence="4 10">BIOML-A32</strain>
    </source>
</reference>
<dbReference type="Proteomes" id="UP000441358">
    <property type="component" value="Unassembled WGS sequence"/>
</dbReference>
<dbReference type="EMBL" id="VOHW01000004">
    <property type="protein sequence ID" value="TWV62318.1"/>
    <property type="molecule type" value="Genomic_DNA"/>
</dbReference>
<evidence type="ECO:0000313" key="6">
    <source>
        <dbReference type="EMBL" id="TWV62318.1"/>
    </source>
</evidence>
<dbReference type="EMBL" id="WKMO01000011">
    <property type="protein sequence ID" value="MSB74204.1"/>
    <property type="molecule type" value="Genomic_DNA"/>
</dbReference>
<dbReference type="EMBL" id="CP120353">
    <property type="protein sequence ID" value="WET65977.1"/>
    <property type="molecule type" value="Genomic_DNA"/>
</dbReference>
<reference evidence="2" key="4">
    <citation type="submission" date="2023-01" db="EMBL/GenBank/DDBJ databases">
        <title>Human gut microbiome strain richness.</title>
        <authorList>
            <person name="Chen-Liaw A."/>
        </authorList>
    </citation>
    <scope>NUCLEOTIDE SEQUENCE</scope>
    <source>
        <strain evidence="3">D35st1_E5_D35t1_190705</strain>
        <strain evidence="2">RTP21484st1_E5_RTP21484_190118</strain>
    </source>
</reference>
<dbReference type="EMBL" id="JAQMPJ010000003">
    <property type="protein sequence ID" value="MDB9004555.1"/>
    <property type="molecule type" value="Genomic_DNA"/>
</dbReference>
<evidence type="ECO:0000313" key="3">
    <source>
        <dbReference type="EMBL" id="MDB9140219.1"/>
    </source>
</evidence>
<dbReference type="AlphaFoldDB" id="A0A173S5U4"/>
<dbReference type="RefSeq" id="WP_005855952.1">
    <property type="nucleotide sequence ID" value="NZ_AP019729.1"/>
</dbReference>
<dbReference type="Proteomes" id="UP001211522">
    <property type="component" value="Unassembled WGS sequence"/>
</dbReference>
<evidence type="ECO:0000313" key="11">
    <source>
        <dbReference type="Proteomes" id="UP000441609"/>
    </source>
</evidence>
<protein>
    <submittedName>
        <fullName evidence="1">Uncharacterized protein</fullName>
    </submittedName>
</protein>
<name>A0A173S5U4_PARDI</name>
<evidence type="ECO:0000313" key="2">
    <source>
        <dbReference type="EMBL" id="MDB9004555.1"/>
    </source>
</evidence>
<reference evidence="7" key="5">
    <citation type="submission" date="2023-03" db="EMBL/GenBank/DDBJ databases">
        <title>Parabacteroides distasonis, a bacteria resistant against UC.</title>
        <authorList>
            <person name="Dai W."/>
        </authorList>
    </citation>
    <scope>NUCLEOTIDE SEQUENCE</scope>
    <source>
        <strain evidence="7">F1-28</strain>
    </source>
</reference>
<evidence type="ECO:0000313" key="10">
    <source>
        <dbReference type="Proteomes" id="UP000441358"/>
    </source>
</evidence>
<dbReference type="Proteomes" id="UP000441609">
    <property type="component" value="Unassembled WGS sequence"/>
</dbReference>
<dbReference type="Proteomes" id="UP001221009">
    <property type="component" value="Chromosome"/>
</dbReference>
<dbReference type="EMBL" id="JAQMPX010000123">
    <property type="protein sequence ID" value="MDB9140219.1"/>
    <property type="molecule type" value="Genomic_DNA"/>
</dbReference>
<dbReference type="EMBL" id="CYXP01000001">
    <property type="protein sequence ID" value="CUM85336.1"/>
    <property type="molecule type" value="Genomic_DNA"/>
</dbReference>
<reference evidence="6 9" key="3">
    <citation type="submission" date="2019-07" db="EMBL/GenBank/DDBJ databases">
        <title>Genome sequencing of Parabacteroides distasonis iSURF_7.</title>
        <authorList>
            <person name="Degefu H.N."/>
            <person name="Ruoff K.L."/>
            <person name="Price C.E."/>
            <person name="Valls R.A."/>
            <person name="O'Toole G.A."/>
        </authorList>
    </citation>
    <scope>NUCLEOTIDE SEQUENCE [LARGE SCALE GENOMIC DNA]</scope>
    <source>
        <strain evidence="6 9">CFPLTA003_1B</strain>
    </source>
</reference>
<dbReference type="Proteomes" id="UP001210126">
    <property type="component" value="Unassembled WGS sequence"/>
</dbReference>
<dbReference type="Proteomes" id="UP000095591">
    <property type="component" value="Unassembled WGS sequence"/>
</dbReference>
<dbReference type="OrthoDB" id="1107284at2"/>
<proteinExistence type="predicted"/>
<reference evidence="1 8" key="1">
    <citation type="submission" date="2015-09" db="EMBL/GenBank/DDBJ databases">
        <authorList>
            <consortium name="Pathogen Informatics"/>
        </authorList>
    </citation>
    <scope>NUCLEOTIDE SEQUENCE [LARGE SCALE GENOMIC DNA]</scope>
    <source>
        <strain evidence="1 8">2789STDY5608872</strain>
    </source>
</reference>
<evidence type="ECO:0000313" key="4">
    <source>
        <dbReference type="EMBL" id="MRZ50964.1"/>
    </source>
</evidence>
<evidence type="ECO:0000313" key="5">
    <source>
        <dbReference type="EMBL" id="MSB74204.1"/>
    </source>
</evidence>
<sequence length="114" mass="13273">MRKLLDSLENAQKAWVDLKKDAKGAHKLFKDYQPEEDLVKREKIIYTGSVKDFVRLTLPILDDQRFRVNGQTNREAMIRALDEVFEIHPNGCPEPRSFRSILSTAQEEYGKAHE</sequence>
<dbReference type="EMBL" id="WKMC01000008">
    <property type="protein sequence ID" value="MRZ50964.1"/>
    <property type="molecule type" value="Genomic_DNA"/>
</dbReference>
<dbReference type="Proteomes" id="UP000315827">
    <property type="component" value="Unassembled WGS sequence"/>
</dbReference>
<organism evidence="1 8">
    <name type="scientific">Parabacteroides distasonis</name>
    <dbReference type="NCBI Taxonomy" id="823"/>
    <lineage>
        <taxon>Bacteria</taxon>
        <taxon>Pseudomonadati</taxon>
        <taxon>Bacteroidota</taxon>
        <taxon>Bacteroidia</taxon>
        <taxon>Bacteroidales</taxon>
        <taxon>Tannerellaceae</taxon>
        <taxon>Parabacteroides</taxon>
    </lineage>
</organism>
<evidence type="ECO:0000313" key="1">
    <source>
        <dbReference type="EMBL" id="CUM85336.1"/>
    </source>
</evidence>